<protein>
    <recommendedName>
        <fullName evidence="4">Membrane protein YczE</fullName>
    </recommendedName>
</protein>
<organism evidence="2 3">
    <name type="scientific">Kibdelosporangium philippinense</name>
    <dbReference type="NCBI Taxonomy" id="211113"/>
    <lineage>
        <taxon>Bacteria</taxon>
        <taxon>Bacillati</taxon>
        <taxon>Actinomycetota</taxon>
        <taxon>Actinomycetes</taxon>
        <taxon>Pseudonocardiales</taxon>
        <taxon>Pseudonocardiaceae</taxon>
        <taxon>Kibdelosporangium</taxon>
    </lineage>
</organism>
<dbReference type="Pfam" id="PF19700">
    <property type="entry name" value="DUF6198"/>
    <property type="match status" value="1"/>
</dbReference>
<name>A0ABS8Z8N2_9PSEU</name>
<evidence type="ECO:0000256" key="1">
    <source>
        <dbReference type="SAM" id="Phobius"/>
    </source>
</evidence>
<dbReference type="Proteomes" id="UP001521150">
    <property type="component" value="Unassembled WGS sequence"/>
</dbReference>
<comment type="caution">
    <text evidence="2">The sequence shown here is derived from an EMBL/GenBank/DDBJ whole genome shotgun (WGS) entry which is preliminary data.</text>
</comment>
<keyword evidence="1" id="KW-1133">Transmembrane helix</keyword>
<evidence type="ECO:0008006" key="4">
    <source>
        <dbReference type="Google" id="ProtNLM"/>
    </source>
</evidence>
<feature type="transmembrane region" description="Helical" evidence="1">
    <location>
        <begin position="84"/>
        <end position="105"/>
    </location>
</feature>
<keyword evidence="1" id="KW-0472">Membrane</keyword>
<feature type="transmembrane region" description="Helical" evidence="1">
    <location>
        <begin position="166"/>
        <end position="189"/>
    </location>
</feature>
<evidence type="ECO:0000313" key="3">
    <source>
        <dbReference type="Proteomes" id="UP001521150"/>
    </source>
</evidence>
<dbReference type="PANTHER" id="PTHR40078:SF1">
    <property type="entry name" value="INTEGRAL MEMBRANE PROTEIN"/>
    <property type="match status" value="1"/>
</dbReference>
<dbReference type="RefSeq" id="WP_233725754.1">
    <property type="nucleotide sequence ID" value="NZ_JAJVCN010000001.1"/>
</dbReference>
<dbReference type="InterPro" id="IPR038750">
    <property type="entry name" value="YczE/YyaS-like"/>
</dbReference>
<reference evidence="2 3" key="1">
    <citation type="submission" date="2021-12" db="EMBL/GenBank/DDBJ databases">
        <title>Genome sequence of Kibdelosporangium philippinense ATCC 49844.</title>
        <authorList>
            <person name="Fedorov E.A."/>
            <person name="Omeragic M."/>
            <person name="Shalygina K.F."/>
            <person name="Maclea K.S."/>
        </authorList>
    </citation>
    <scope>NUCLEOTIDE SEQUENCE [LARGE SCALE GENOMIC DNA]</scope>
    <source>
        <strain evidence="2 3">ATCC 49844</strain>
    </source>
</reference>
<dbReference type="EMBL" id="JAJVCN010000001">
    <property type="protein sequence ID" value="MCE7004223.1"/>
    <property type="molecule type" value="Genomic_DNA"/>
</dbReference>
<feature type="transmembrane region" description="Helical" evidence="1">
    <location>
        <begin position="58"/>
        <end position="77"/>
    </location>
</feature>
<gene>
    <name evidence="2" type="ORF">LWC34_15465</name>
</gene>
<sequence length="212" mass="22426">MASVDFSPLSLRRAPVRRSAQLLIGLVLYGVSTAILSRSLLGLFPWGVLTDGLVKRTGLTFGTLTAIISVFVMLLWIPLRQRPGIGTIANIVVISIAVDLTRAIVPDQHILGWQIALMIGGIVLNAIATAVYVGPRLGPGPRDGLMTGLAARTGRSIRLVRTGIELTVLGVGWLLGGTVGIGTVLYALAVGPLMHLLLPFVTWKSAEVPQPV</sequence>
<accession>A0ABS8Z8N2</accession>
<feature type="transmembrane region" description="Helical" evidence="1">
    <location>
        <begin position="111"/>
        <end position="133"/>
    </location>
</feature>
<feature type="transmembrane region" description="Helical" evidence="1">
    <location>
        <begin position="22"/>
        <end position="46"/>
    </location>
</feature>
<keyword evidence="1" id="KW-0812">Transmembrane</keyword>
<proteinExistence type="predicted"/>
<evidence type="ECO:0000313" key="2">
    <source>
        <dbReference type="EMBL" id="MCE7004223.1"/>
    </source>
</evidence>
<keyword evidence="3" id="KW-1185">Reference proteome</keyword>
<dbReference type="PANTHER" id="PTHR40078">
    <property type="entry name" value="INTEGRAL MEMBRANE PROTEIN-RELATED"/>
    <property type="match status" value="1"/>
</dbReference>